<feature type="compositionally biased region" description="Pro residues" evidence="2">
    <location>
        <begin position="79"/>
        <end position="96"/>
    </location>
</feature>
<evidence type="ECO:0000256" key="1">
    <source>
        <dbReference type="SAM" id="Coils"/>
    </source>
</evidence>
<feature type="coiled-coil region" evidence="1">
    <location>
        <begin position="322"/>
        <end position="374"/>
    </location>
</feature>
<organism evidence="5 6">
    <name type="scientific">Carnegiea gigantea</name>
    <dbReference type="NCBI Taxonomy" id="171969"/>
    <lineage>
        <taxon>Eukaryota</taxon>
        <taxon>Viridiplantae</taxon>
        <taxon>Streptophyta</taxon>
        <taxon>Embryophyta</taxon>
        <taxon>Tracheophyta</taxon>
        <taxon>Spermatophyta</taxon>
        <taxon>Magnoliopsida</taxon>
        <taxon>eudicotyledons</taxon>
        <taxon>Gunneridae</taxon>
        <taxon>Pentapetalae</taxon>
        <taxon>Caryophyllales</taxon>
        <taxon>Cactineae</taxon>
        <taxon>Cactaceae</taxon>
        <taxon>Cactoideae</taxon>
        <taxon>Echinocereeae</taxon>
        <taxon>Carnegiea</taxon>
    </lineage>
</organism>
<feature type="region of interest" description="Disordered" evidence="2">
    <location>
        <begin position="72"/>
        <end position="109"/>
    </location>
</feature>
<proteinExistence type="predicted"/>
<dbReference type="EMBL" id="JAKOGI010000018">
    <property type="protein sequence ID" value="KAJ8449898.1"/>
    <property type="molecule type" value="Genomic_DNA"/>
</dbReference>
<evidence type="ECO:0000256" key="2">
    <source>
        <dbReference type="SAM" id="MobiDB-lite"/>
    </source>
</evidence>
<dbReference type="InterPro" id="IPR006867">
    <property type="entry name" value="DUF632"/>
</dbReference>
<dbReference type="Proteomes" id="UP001153076">
    <property type="component" value="Unassembled WGS sequence"/>
</dbReference>
<dbReference type="AlphaFoldDB" id="A0A9Q1KVZ1"/>
<feature type="domain" description="DUF632" evidence="3">
    <location>
        <begin position="223"/>
        <end position="524"/>
    </location>
</feature>
<evidence type="ECO:0000259" key="4">
    <source>
        <dbReference type="Pfam" id="PF04783"/>
    </source>
</evidence>
<keyword evidence="1" id="KW-0175">Coiled coil</keyword>
<dbReference type="PANTHER" id="PTHR21450:SF21">
    <property type="entry name" value="REDUCTASE SUBUNIT C, PUTATIVE (DUF630 AND DUF632)-RELATED"/>
    <property type="match status" value="1"/>
</dbReference>
<name>A0A9Q1KVZ1_9CARY</name>
<feature type="domain" description="DUF630" evidence="4">
    <location>
        <begin position="1"/>
        <end position="59"/>
    </location>
</feature>
<dbReference type="OrthoDB" id="1919226at2759"/>
<comment type="caution">
    <text evidence="5">The sequence shown here is derived from an EMBL/GenBank/DDBJ whole genome shotgun (WGS) entry which is preliminary data.</text>
</comment>
<evidence type="ECO:0008006" key="7">
    <source>
        <dbReference type="Google" id="ProtNLM"/>
    </source>
</evidence>
<evidence type="ECO:0000313" key="6">
    <source>
        <dbReference type="Proteomes" id="UP001153076"/>
    </source>
</evidence>
<sequence length="658" mass="74271">MGCTMSSIDKEERVRMCKERKKLMKHLLRLRADFANSIAAYLKALKNTGVTLQQFTESESSELENIPFMSGMLSSLQPSLPPSLPPPPPPPPPPDSPDLRQLRGSQNANEAQEKMIDIGDDICGVPLSPCIPSSSSEGFHLVESSSALHESESAIVEEIDDENWAETKSQFEEEDREHVSNKSSHALQTNLLSTDTTNDDLSTIRRQVKDDMAMVVWRSKKTLLSVVNELDDYFLKASAGGKEIAVLVDVHTRNTYLPHDSKERKGNNSARILSSFSWSWSSRSMHLTRDTVDSGSPFEPCKSGAHCITLEKLYAKEEILYKAVKEEEMAKLEHERKSSTLKRQQNENADLNKIEKTQSAVESLQSDIVRLQELVRSTCSCVLALINEELHPQLVALLSGLIHMWKTMYESHKAQSRICQQVKHISDHCSTKPTTEDHHDATVQLESEVNFWYNSFCRLIKCQRQYVSVLCRWIQLTDCLVDGENQNRCPSTVRTLCQRWQLALDRLPEQVVSEAMKSFLLVIRSILMQQEEECNLKKKSDKLERRLHKELNSLIEIDRKLEESGISGDTAANLSPKHPLSIKRAKAAALGKQYEEEKAKYLNSIQVSRAMTLNNLHNCLPSVFQALMGFSSACAEALEIALSRVEQPADVEQSYAES</sequence>
<evidence type="ECO:0000259" key="3">
    <source>
        <dbReference type="Pfam" id="PF04782"/>
    </source>
</evidence>
<reference evidence="5" key="1">
    <citation type="submission" date="2022-04" db="EMBL/GenBank/DDBJ databases">
        <title>Carnegiea gigantea Genome sequencing and assembly v2.</title>
        <authorList>
            <person name="Copetti D."/>
            <person name="Sanderson M.J."/>
            <person name="Burquez A."/>
            <person name="Wojciechowski M.F."/>
        </authorList>
    </citation>
    <scope>NUCLEOTIDE SEQUENCE</scope>
    <source>
        <strain evidence="5">SGP5-SGP5p</strain>
        <tissue evidence="5">Aerial part</tissue>
    </source>
</reference>
<dbReference type="PANTHER" id="PTHR21450">
    <property type="entry name" value="PROTEIN ALTERED PHOSPHATE STARVATION RESPONSE 1"/>
    <property type="match status" value="1"/>
</dbReference>
<evidence type="ECO:0000313" key="5">
    <source>
        <dbReference type="EMBL" id="KAJ8449898.1"/>
    </source>
</evidence>
<dbReference type="InterPro" id="IPR006868">
    <property type="entry name" value="DUF630"/>
</dbReference>
<gene>
    <name evidence="5" type="ORF">Cgig2_029260</name>
</gene>
<dbReference type="Pfam" id="PF04783">
    <property type="entry name" value="DUF630"/>
    <property type="match status" value="1"/>
</dbReference>
<dbReference type="Pfam" id="PF04782">
    <property type="entry name" value="DUF632"/>
    <property type="match status" value="1"/>
</dbReference>
<dbReference type="SUPFAM" id="SSF101447">
    <property type="entry name" value="Formin homology 2 domain (FH2 domain)"/>
    <property type="match status" value="1"/>
</dbReference>
<protein>
    <recommendedName>
        <fullName evidence="7">Nitrate regulatory gene2 protein</fullName>
    </recommendedName>
</protein>
<keyword evidence="6" id="KW-1185">Reference proteome</keyword>
<accession>A0A9Q1KVZ1</accession>